<dbReference type="InterPro" id="IPR029903">
    <property type="entry name" value="RmlD-like-bd"/>
</dbReference>
<dbReference type="GO" id="GO:0019305">
    <property type="term" value="P:dTDP-rhamnose biosynthetic process"/>
    <property type="evidence" value="ECO:0007669"/>
    <property type="project" value="UniProtKB-UniPathway"/>
</dbReference>
<feature type="domain" description="RmlD-like substrate binding" evidence="3">
    <location>
        <begin position="1"/>
        <end position="232"/>
    </location>
</feature>
<evidence type="ECO:0000313" key="4">
    <source>
        <dbReference type="EMBL" id="KIY20671.1"/>
    </source>
</evidence>
<sequence length="293" mass="32966">MKVLVLGATGMAGHVISIYLSEIGHDVTAFSRRGFKYCNNIIGDVTNFPYLKDVINEGNYDAVINAIGILNKDADDNKALAVLLNSYLPHYLSEITKDMKTKIIHMSTDCVFSGKEGGYTETSFRDGSTFYDRSKALGELENSKDLTFRNSIIGPDLNNDGIGLFNWFMKQGGQINGFTKAIWTGVTTLTLAKAMDKALEEGITGLYNLVINESISKYELLKLFNESMKGNSLTILPSDTFVVDKSLINNRNDFNFIVPSYEQMIIEMKEWIENHKELYPHYVKKQEDKQCVN</sequence>
<evidence type="ECO:0000256" key="2">
    <source>
        <dbReference type="RuleBase" id="RU364082"/>
    </source>
</evidence>
<dbReference type="GO" id="GO:0008831">
    <property type="term" value="F:dTDP-4-dehydrorhamnose reductase activity"/>
    <property type="evidence" value="ECO:0007669"/>
    <property type="project" value="UniProtKB-EC"/>
</dbReference>
<evidence type="ECO:0000259" key="3">
    <source>
        <dbReference type="Pfam" id="PF04321"/>
    </source>
</evidence>
<gene>
    <name evidence="4" type="ORF">UB32_17895</name>
</gene>
<keyword evidence="2" id="KW-0521">NADP</keyword>
<evidence type="ECO:0000313" key="5">
    <source>
        <dbReference type="Proteomes" id="UP000032512"/>
    </source>
</evidence>
<accession>A0A0D6Z6J4</accession>
<dbReference type="PANTHER" id="PTHR10491">
    <property type="entry name" value="DTDP-4-DEHYDRORHAMNOSE REDUCTASE"/>
    <property type="match status" value="1"/>
</dbReference>
<dbReference type="Pfam" id="PF04321">
    <property type="entry name" value="RmlD_sub_bind"/>
    <property type="match status" value="1"/>
</dbReference>
<name>A0A0D6Z6J4_9BACI</name>
<keyword evidence="2" id="KW-0560">Oxidoreductase</keyword>
<comment type="caution">
    <text evidence="4">The sequence shown here is derived from an EMBL/GenBank/DDBJ whole genome shotgun (WGS) entry which is preliminary data.</text>
</comment>
<dbReference type="EMBL" id="JXIQ01000191">
    <property type="protein sequence ID" value="KIY20671.1"/>
    <property type="molecule type" value="Genomic_DNA"/>
</dbReference>
<evidence type="ECO:0000256" key="1">
    <source>
        <dbReference type="ARBA" id="ARBA00010944"/>
    </source>
</evidence>
<comment type="similarity">
    <text evidence="1 2">Belongs to the dTDP-4-dehydrorhamnose reductase family.</text>
</comment>
<comment type="pathway">
    <text evidence="2">Carbohydrate biosynthesis; dTDP-L-rhamnose biosynthesis.</text>
</comment>
<protein>
    <recommendedName>
        <fullName evidence="2">dTDP-4-dehydrorhamnose reductase</fullName>
        <ecNumber evidence="2">1.1.1.133</ecNumber>
    </recommendedName>
</protein>
<dbReference type="Gene3D" id="3.40.50.720">
    <property type="entry name" value="NAD(P)-binding Rossmann-like Domain"/>
    <property type="match status" value="1"/>
</dbReference>
<dbReference type="Proteomes" id="UP000032512">
    <property type="component" value="Unassembled WGS sequence"/>
</dbReference>
<dbReference type="InterPro" id="IPR036291">
    <property type="entry name" value="NAD(P)-bd_dom_sf"/>
</dbReference>
<dbReference type="RefSeq" id="WP_044396387.1">
    <property type="nucleotide sequence ID" value="NZ_JXIQ01000191.1"/>
</dbReference>
<keyword evidence="5" id="KW-1185">Reference proteome</keyword>
<dbReference type="SUPFAM" id="SSF51735">
    <property type="entry name" value="NAD(P)-binding Rossmann-fold domains"/>
    <property type="match status" value="1"/>
</dbReference>
<dbReference type="PATRIC" id="fig|285983.3.peg.3060"/>
<reference evidence="4 5" key="1">
    <citation type="submission" date="2015-01" db="EMBL/GenBank/DDBJ databases">
        <title>Draft genome sequences of the supercritical CO2 tolerant bacteria Bacillus subterraneus MITOT1 and Bacillus cereus MIT0214.</title>
        <authorList>
            <person name="Peet K.C."/>
            <person name="Thompson J.R."/>
        </authorList>
    </citation>
    <scope>NUCLEOTIDE SEQUENCE [LARGE SCALE GENOMIC DNA]</scope>
    <source>
        <strain evidence="4 5">MITOT1</strain>
    </source>
</reference>
<organism evidence="4 5">
    <name type="scientific">Mesobacillus subterraneus</name>
    <dbReference type="NCBI Taxonomy" id="285983"/>
    <lineage>
        <taxon>Bacteria</taxon>
        <taxon>Bacillati</taxon>
        <taxon>Bacillota</taxon>
        <taxon>Bacilli</taxon>
        <taxon>Bacillales</taxon>
        <taxon>Bacillaceae</taxon>
        <taxon>Mesobacillus</taxon>
    </lineage>
</organism>
<comment type="function">
    <text evidence="2">Catalyzes the reduction of dTDP-6-deoxy-L-lyxo-4-hexulose to yield dTDP-L-rhamnose.</text>
</comment>
<proteinExistence type="inferred from homology"/>
<dbReference type="PANTHER" id="PTHR10491:SF4">
    <property type="entry name" value="METHIONINE ADENOSYLTRANSFERASE 2 SUBUNIT BETA"/>
    <property type="match status" value="1"/>
</dbReference>
<dbReference type="UniPathway" id="UPA00124"/>
<dbReference type="InterPro" id="IPR005913">
    <property type="entry name" value="dTDP_dehydrorham_reduct"/>
</dbReference>
<dbReference type="EC" id="1.1.1.133" evidence="2"/>
<dbReference type="AlphaFoldDB" id="A0A0D6Z6J4"/>
<dbReference type="GO" id="GO:0005829">
    <property type="term" value="C:cytosol"/>
    <property type="evidence" value="ECO:0007669"/>
    <property type="project" value="TreeGrafter"/>
</dbReference>
<dbReference type="OrthoDB" id="9803892at2"/>